<accession>A0A8H3E1A6</accession>
<dbReference type="EMBL" id="CAJNJQ010001471">
    <property type="protein sequence ID" value="CAE7139814.1"/>
    <property type="molecule type" value="Genomic_DNA"/>
</dbReference>
<protein>
    <submittedName>
        <fullName evidence="1">Uncharacterized protein</fullName>
    </submittedName>
</protein>
<dbReference type="AlphaFoldDB" id="A0A8H3E1A6"/>
<organism evidence="1 2">
    <name type="scientific">Rhizoctonia solani</name>
    <dbReference type="NCBI Taxonomy" id="456999"/>
    <lineage>
        <taxon>Eukaryota</taxon>
        <taxon>Fungi</taxon>
        <taxon>Dikarya</taxon>
        <taxon>Basidiomycota</taxon>
        <taxon>Agaricomycotina</taxon>
        <taxon>Agaricomycetes</taxon>
        <taxon>Cantharellales</taxon>
        <taxon>Ceratobasidiaceae</taxon>
        <taxon>Rhizoctonia</taxon>
    </lineage>
</organism>
<dbReference type="Gene3D" id="3.40.50.1460">
    <property type="match status" value="1"/>
</dbReference>
<sequence length="431" mass="46878">MGRKTQAVVQAPVGSSWACTGGADSGHTYALSGNLLNHRPRARGYPCATPNTVYPFESTTKGYSYPHHIPVEETAPKGPRLHAQSLDLHHELTPKVHTSSYSCVTALPTDEHTDEHRDSTSAEVKTLIKTDLKSDQETNQEELNGDIPCVKVLLYGDDCDYFAAADLKRLKAACLKDVPGVHPNNIRVCSKPGRVGNEFDWFFDPHDIAPGGLLILCVTGHGIRTAHGVDIRTGKFGQKLMDTLDLHTAINKIQVPCTLEVVLGTCNSEAVISGLDRLLVMEVSELPQEASVVPPPSSVLFKSLIPEGSVPKLETKATVIVWAAAVDGGPAYEEMNLPRRNGKNDVMIGAICRALTSQAIPRKTLFEKICKAVVKHNTERDKVHFNKTKVEQDNAWAVGKYRGPQLACLLGSSGNRESILNGLAFRALKLN</sequence>
<name>A0A8H3E1A6_9AGAM</name>
<comment type="caution">
    <text evidence="1">The sequence shown here is derived from an EMBL/GenBank/DDBJ whole genome shotgun (WGS) entry which is preliminary data.</text>
</comment>
<dbReference type="Proteomes" id="UP000663827">
    <property type="component" value="Unassembled WGS sequence"/>
</dbReference>
<proteinExistence type="predicted"/>
<reference evidence="1" key="1">
    <citation type="submission" date="2021-01" db="EMBL/GenBank/DDBJ databases">
        <authorList>
            <person name="Kaushik A."/>
        </authorList>
    </citation>
    <scope>NUCLEOTIDE SEQUENCE</scope>
    <source>
        <strain evidence="1">AG5</strain>
    </source>
</reference>
<gene>
    <name evidence="1" type="ORF">RDB_LOCUS73215</name>
</gene>
<evidence type="ECO:0000313" key="1">
    <source>
        <dbReference type="EMBL" id="CAE7139814.1"/>
    </source>
</evidence>
<evidence type="ECO:0000313" key="2">
    <source>
        <dbReference type="Proteomes" id="UP000663827"/>
    </source>
</evidence>